<dbReference type="CDD" id="cd00198">
    <property type="entry name" value="vWFA"/>
    <property type="match status" value="1"/>
</dbReference>
<name>A0AAV3M6N4_9GAMM</name>
<evidence type="ECO:0000313" key="3">
    <source>
        <dbReference type="EMBL" id="EUD11398.1"/>
    </source>
</evidence>
<feature type="compositionally biased region" description="Basic and acidic residues" evidence="1">
    <location>
        <begin position="235"/>
        <end position="250"/>
    </location>
</feature>
<dbReference type="Pfam" id="PF05762">
    <property type="entry name" value="VWA_CoxE"/>
    <property type="match status" value="1"/>
</dbReference>
<evidence type="ECO:0000313" key="4">
    <source>
        <dbReference type="Proteomes" id="UP000022311"/>
    </source>
</evidence>
<protein>
    <submittedName>
        <fullName evidence="3">von Willebrand factor type A domain protein</fullName>
    </submittedName>
</protein>
<proteinExistence type="predicted"/>
<organism evidence="3 4">
    <name type="scientific">Providencia alcalifaciens 205/92</name>
    <dbReference type="NCBI Taxonomy" id="1256988"/>
    <lineage>
        <taxon>Bacteria</taxon>
        <taxon>Pseudomonadati</taxon>
        <taxon>Pseudomonadota</taxon>
        <taxon>Gammaproteobacteria</taxon>
        <taxon>Enterobacterales</taxon>
        <taxon>Morganellaceae</taxon>
        <taxon>Providencia</taxon>
    </lineage>
</organism>
<feature type="domain" description="VWFA" evidence="2">
    <location>
        <begin position="46"/>
        <end position="184"/>
    </location>
</feature>
<accession>A0AAV3M6N4</accession>
<gene>
    <name evidence="3" type="ORF">HMPREF1563_1623</name>
</gene>
<dbReference type="InterPro" id="IPR008912">
    <property type="entry name" value="Uncharacterised_CoxE"/>
</dbReference>
<sequence>MIRGSVMNLFKTSFFTTISAIFVLFFSNVSSATSVIEPIKDPEVLDLVFILDKSGSMSGFESDTVGGYNSVLTENRNKANKTFITTILFNNKTSLLHNREPIDKVKNLTLNDYSVGGNTALLDAIGDSIIKMRENRKITKNNNVLFVIITDGEENSSTKYSQAKIKSMIKSAEVEDKWDFIFLGANIDAIAEADNIGIKRSNATGYVQDGTGYDKAYKAVNKAVEAKQSAAPISEEWKQEVEQDAKDRKK</sequence>
<dbReference type="SUPFAM" id="SSF53300">
    <property type="entry name" value="vWA-like"/>
    <property type="match status" value="1"/>
</dbReference>
<evidence type="ECO:0000259" key="2">
    <source>
        <dbReference type="PROSITE" id="PS50234"/>
    </source>
</evidence>
<evidence type="ECO:0000256" key="1">
    <source>
        <dbReference type="SAM" id="MobiDB-lite"/>
    </source>
</evidence>
<feature type="region of interest" description="Disordered" evidence="1">
    <location>
        <begin position="228"/>
        <end position="250"/>
    </location>
</feature>
<dbReference type="PROSITE" id="PS50234">
    <property type="entry name" value="VWFA"/>
    <property type="match status" value="1"/>
</dbReference>
<comment type="caution">
    <text evidence="3">The sequence shown here is derived from an EMBL/GenBank/DDBJ whole genome shotgun (WGS) entry which is preliminary data.</text>
</comment>
<dbReference type="EMBL" id="JALD01000042">
    <property type="protein sequence ID" value="EUD11398.1"/>
    <property type="molecule type" value="Genomic_DNA"/>
</dbReference>
<dbReference type="InterPro" id="IPR036465">
    <property type="entry name" value="vWFA_dom_sf"/>
</dbReference>
<dbReference type="Gene3D" id="3.40.50.410">
    <property type="entry name" value="von Willebrand factor, type A domain"/>
    <property type="match status" value="1"/>
</dbReference>
<dbReference type="AlphaFoldDB" id="A0AAV3M6N4"/>
<dbReference type="Proteomes" id="UP000022311">
    <property type="component" value="Unassembled WGS sequence"/>
</dbReference>
<reference evidence="3 4" key="1">
    <citation type="submission" date="2014-01" db="EMBL/GenBank/DDBJ databases">
        <authorList>
            <person name="Durkin A.S."/>
            <person name="McCorrison J."/>
            <person name="Torralba M."/>
            <person name="Gillis M."/>
            <person name="Haft D.H."/>
            <person name="Methe B."/>
            <person name="Sutton G."/>
            <person name="Nelson K.E."/>
        </authorList>
    </citation>
    <scope>NUCLEOTIDE SEQUENCE [LARGE SCALE GENOMIC DNA]</scope>
    <source>
        <strain evidence="3 4">205/92</strain>
    </source>
</reference>
<dbReference type="InterPro" id="IPR002035">
    <property type="entry name" value="VWF_A"/>
</dbReference>